<evidence type="ECO:0000256" key="3">
    <source>
        <dbReference type="ARBA" id="ARBA00022723"/>
    </source>
</evidence>
<dbReference type="NCBIfam" id="NF038128">
    <property type="entry name" value="choice_anch_J"/>
    <property type="match status" value="2"/>
</dbReference>
<dbReference type="Gene3D" id="2.60.120.200">
    <property type="match status" value="1"/>
</dbReference>
<keyword evidence="2" id="KW-0645">Protease</keyword>
<dbReference type="Pfam" id="PF05572">
    <property type="entry name" value="Peptidase_M43"/>
    <property type="match status" value="1"/>
</dbReference>
<dbReference type="EMBL" id="JAIXNE010000002">
    <property type="protein sequence ID" value="MCA6074883.1"/>
    <property type="molecule type" value="Genomic_DNA"/>
</dbReference>
<dbReference type="EMBL" id="JAIXNE010000004">
    <property type="protein sequence ID" value="MCA6077188.1"/>
    <property type="molecule type" value="Genomic_DNA"/>
</dbReference>
<evidence type="ECO:0000313" key="11">
    <source>
        <dbReference type="EMBL" id="MCA6074883.1"/>
    </source>
</evidence>
<reference evidence="12" key="1">
    <citation type="submission" date="2021-09" db="EMBL/GenBank/DDBJ databases">
        <title>Fulvivirga sp. isolated from coastal sediment.</title>
        <authorList>
            <person name="Yu H."/>
        </authorList>
    </citation>
    <scope>NUCLEOTIDE SEQUENCE</scope>
    <source>
        <strain evidence="12">1062</strain>
    </source>
</reference>
<evidence type="ECO:0000256" key="7">
    <source>
        <dbReference type="ARBA" id="ARBA00023049"/>
    </source>
</evidence>
<evidence type="ECO:0000256" key="5">
    <source>
        <dbReference type="ARBA" id="ARBA00022801"/>
    </source>
</evidence>
<name>A0A9X1HRU9_9BACT</name>
<accession>A0A9X1HRU9</accession>
<dbReference type="Proteomes" id="UP001139409">
    <property type="component" value="Unassembled WGS sequence"/>
</dbReference>
<dbReference type="CDD" id="cd04275">
    <property type="entry name" value="ZnMc_pappalysin_like"/>
    <property type="match status" value="1"/>
</dbReference>
<feature type="domain" description="Secretion system C-terminal sorting" evidence="10">
    <location>
        <begin position="916"/>
        <end position="991"/>
    </location>
</feature>
<dbReference type="SUPFAM" id="SSF55486">
    <property type="entry name" value="Metalloproteases ('zincins'), catalytic domain"/>
    <property type="match status" value="1"/>
</dbReference>
<dbReference type="RefSeq" id="WP_225697993.1">
    <property type="nucleotide sequence ID" value="NZ_JAIXNE010000002.1"/>
</dbReference>
<keyword evidence="7" id="KW-0482">Metalloprotease</keyword>
<evidence type="ECO:0000259" key="10">
    <source>
        <dbReference type="Pfam" id="PF18962"/>
    </source>
</evidence>
<dbReference type="GO" id="GO:0006508">
    <property type="term" value="P:proteolysis"/>
    <property type="evidence" value="ECO:0007669"/>
    <property type="project" value="UniProtKB-KW"/>
</dbReference>
<dbReference type="PANTHER" id="PTHR47466">
    <property type="match status" value="1"/>
</dbReference>
<keyword evidence="3" id="KW-0479">Metal-binding</keyword>
<dbReference type="InterPro" id="IPR008754">
    <property type="entry name" value="Peptidase_M43"/>
</dbReference>
<keyword evidence="14" id="KW-1185">Reference proteome</keyword>
<evidence type="ECO:0000256" key="2">
    <source>
        <dbReference type="ARBA" id="ARBA00022670"/>
    </source>
</evidence>
<dbReference type="InterPro" id="IPR026444">
    <property type="entry name" value="Secre_tail"/>
</dbReference>
<evidence type="ECO:0000256" key="8">
    <source>
        <dbReference type="ARBA" id="ARBA00023157"/>
    </source>
</evidence>
<gene>
    <name evidence="11" type="ORF">LDX50_08380</name>
    <name evidence="12" type="ORF">LDX50_14350</name>
    <name evidence="13" type="ORF">LDX50_20070</name>
</gene>
<proteinExistence type="inferred from homology"/>
<dbReference type="GO" id="GO:0008237">
    <property type="term" value="F:metallopeptidase activity"/>
    <property type="evidence" value="ECO:0007669"/>
    <property type="project" value="UniProtKB-KW"/>
</dbReference>
<dbReference type="Gene3D" id="2.60.40.10">
    <property type="entry name" value="Immunoglobulins"/>
    <property type="match status" value="1"/>
</dbReference>
<keyword evidence="6" id="KW-0862">Zinc</keyword>
<keyword evidence="5" id="KW-0378">Hydrolase</keyword>
<dbReference type="EMBL" id="JAIXNE010000003">
    <property type="protein sequence ID" value="MCA6076060.1"/>
    <property type="molecule type" value="Genomic_DNA"/>
</dbReference>
<dbReference type="InterPro" id="IPR024079">
    <property type="entry name" value="MetalloPept_cat_dom_sf"/>
</dbReference>
<dbReference type="NCBIfam" id="TIGR04183">
    <property type="entry name" value="Por_Secre_tail"/>
    <property type="match status" value="1"/>
</dbReference>
<organism evidence="12 14">
    <name type="scientific">Fulvivirga sedimenti</name>
    <dbReference type="NCBI Taxonomy" id="2879465"/>
    <lineage>
        <taxon>Bacteria</taxon>
        <taxon>Pseudomonadati</taxon>
        <taxon>Bacteroidota</taxon>
        <taxon>Cytophagia</taxon>
        <taxon>Cytophagales</taxon>
        <taxon>Fulvivirgaceae</taxon>
        <taxon>Fulvivirga</taxon>
    </lineage>
</organism>
<keyword evidence="8" id="KW-1015">Disulfide bond</keyword>
<evidence type="ECO:0000256" key="6">
    <source>
        <dbReference type="ARBA" id="ARBA00022833"/>
    </source>
</evidence>
<dbReference type="PANTHER" id="PTHR47466:SF1">
    <property type="entry name" value="METALLOPROTEASE MEP1 (AFU_ORTHOLOGUE AFUA_1G07730)-RELATED"/>
    <property type="match status" value="1"/>
</dbReference>
<dbReference type="Gene3D" id="3.40.390.10">
    <property type="entry name" value="Collagenase (Catalytic Domain)"/>
    <property type="match status" value="1"/>
</dbReference>
<keyword evidence="4" id="KW-0732">Signal</keyword>
<dbReference type="Pfam" id="PF18962">
    <property type="entry name" value="Por_Secre_tail"/>
    <property type="match status" value="1"/>
</dbReference>
<evidence type="ECO:0000256" key="4">
    <source>
        <dbReference type="ARBA" id="ARBA00022729"/>
    </source>
</evidence>
<comment type="similarity">
    <text evidence="1">Belongs to the peptidase M43B family.</text>
</comment>
<sequence>MLFISTTTSFAQEKCAIKSFQELQKNQNYGYEDPAQFESWMREKLRQLRSREANENQPQSAQQVITIPVVVHIINEGELIGNGTNLAEEQILSQIEVLNEDFRRLNEDRVNTPSVFEPVAADIEVNFVLAARDPEGLPTNGIVRKQGDRNIWQLADNYALKNLSYWPAEDYLNIWVTDLNDNYLGYAQFPVSSLAGLDNGSEYPFTDGVIIDYRAFGSKEKYPPANLINQYNLGRTTTHEVAHYLGLRHIWGDGDCSDDDFCEDTPRQGNPNSNIGEPCTFPGPNSCNTGPGDLPDMFQNYMDYSNDACLNLFTQDQKDRMRIVLDNSPRRLSLQSSLGAVPPVIVANDMGVRSIGSPSDFVCPGPLIPMIEVRNYGTNTVNSFVVDIAKNGTVIDTKNVNVTLAPGEITTVEMPVVEFTGEGEISFSITGVNGGSDGNPLNDSKSKYIQVSDEASISIDLNFSTLPNDWIIQNPDGLSTWELQQADNGNAMNQSLYLNLFDYENYGELDLFISPVIDLTDASQASLIFDVAYSGYPSVDANFEGLMITATSDCASPIFASDTVYYKVGSTLRTASSRTSPFTPSGPNDWRTDVVNLTPYLGTKVRLAFVGINGYGNNLYIDNVRLDIGSSVRLLSPGPSYCADRTVPLTFGVVNTTTETINYFELDLRIDNQPQGVYVFNGNLASGEEIQITTDMPELARGYHSLFAQVRNINNSGVGLGESGELSRSFIVSDKTVELPVRESFDNYDPEDPAAWLPLTQPPTTGWELVSTGSGPAMALFNQNNNNPGDFDYLIGPKFSLRDADNAFITFDLAYKRVNSTSDSFSVLLSDDCGISYDIVLFSRTGSELGNNDFNGQEVPALPQDWEKITINLTPYLGQEDLNIAFLGVNGNAGAIFVDNIEFFVSNPVVSENGTLFPNPSVNGRFKLTFNLPSKENVFMRVMDLSGRVVSEYEFSGVLNQTYEFDMQEQKQGVYVIQVKGETFSFAKRLIHAIY</sequence>
<evidence type="ECO:0000313" key="12">
    <source>
        <dbReference type="EMBL" id="MCA6076060.1"/>
    </source>
</evidence>
<evidence type="ECO:0000313" key="13">
    <source>
        <dbReference type="EMBL" id="MCA6077188.1"/>
    </source>
</evidence>
<evidence type="ECO:0000259" key="9">
    <source>
        <dbReference type="Pfam" id="PF05572"/>
    </source>
</evidence>
<dbReference type="InterPro" id="IPR013783">
    <property type="entry name" value="Ig-like_fold"/>
</dbReference>
<comment type="caution">
    <text evidence="12">The sequence shown here is derived from an EMBL/GenBank/DDBJ whole genome shotgun (WGS) entry which is preliminary data.</text>
</comment>
<feature type="domain" description="Peptidase M43 pregnancy-associated plasma-A" evidence="9">
    <location>
        <begin position="232"/>
        <end position="326"/>
    </location>
</feature>
<evidence type="ECO:0000256" key="1">
    <source>
        <dbReference type="ARBA" id="ARBA00008721"/>
    </source>
</evidence>
<dbReference type="AlphaFoldDB" id="A0A9X1HRU9"/>
<protein>
    <submittedName>
        <fullName evidence="12">Choice-of-anchor J domain-containing protein</fullName>
    </submittedName>
</protein>
<dbReference type="GO" id="GO:0046872">
    <property type="term" value="F:metal ion binding"/>
    <property type="evidence" value="ECO:0007669"/>
    <property type="project" value="UniProtKB-KW"/>
</dbReference>
<evidence type="ECO:0000313" key="14">
    <source>
        <dbReference type="Proteomes" id="UP001139409"/>
    </source>
</evidence>